<organism evidence="1 2">
    <name type="scientific">Chryseobacterium vrystaatense</name>
    <dbReference type="NCBI Taxonomy" id="307480"/>
    <lineage>
        <taxon>Bacteria</taxon>
        <taxon>Pseudomonadati</taxon>
        <taxon>Bacteroidota</taxon>
        <taxon>Flavobacteriia</taxon>
        <taxon>Flavobacteriales</taxon>
        <taxon>Weeksellaceae</taxon>
        <taxon>Chryseobacterium group</taxon>
        <taxon>Chryseobacterium</taxon>
    </lineage>
</organism>
<proteinExistence type="predicted"/>
<dbReference type="AlphaFoldDB" id="A0A1M5KD72"/>
<sequence length="345" mass="38289">MDCSTKQNDFKDSISLIQETLKKEINEIVAATQGKTEDLSEKAEGNNDLTQGVITGAGTAIGTSLGGPAGGAAGAYVADFLTKFFVVETTMNTVKISLDLPQVTIKDQDWIFDLPAVTVKDTDIIFNLPSIRMKRVKTGEYPEVTCHGFPPQCTVKWSPIWADIPEPFMQEHRIVIGIPEFYMNEQKFVVGVPEITMEQQDISFDLPSITIKTRADIGKEVSDEAAALANETKMLVDQKKESLKERMKIEIVPKAIAMMNCFRDNLTEQKQLIYNAFDPAINQITESLKNLIAKSVPETDDDYIKVKSNLDGLFEKRKEALAKIDQSLEELEASAKLTIDSLTNA</sequence>
<gene>
    <name evidence="1" type="ORF">SAMN02787073_4333</name>
</gene>
<protein>
    <submittedName>
        <fullName evidence="1">Uncharacterized protein</fullName>
    </submittedName>
</protein>
<evidence type="ECO:0000313" key="1">
    <source>
        <dbReference type="EMBL" id="SHG50697.1"/>
    </source>
</evidence>
<evidence type="ECO:0000313" key="2">
    <source>
        <dbReference type="Proteomes" id="UP000184108"/>
    </source>
</evidence>
<reference evidence="2" key="1">
    <citation type="submission" date="2016-11" db="EMBL/GenBank/DDBJ databases">
        <authorList>
            <person name="Varghese N."/>
            <person name="Submissions S."/>
        </authorList>
    </citation>
    <scope>NUCLEOTIDE SEQUENCE [LARGE SCALE GENOMIC DNA]</scope>
    <source>
        <strain evidence="2">YR203</strain>
    </source>
</reference>
<dbReference type="Proteomes" id="UP000184108">
    <property type="component" value="Unassembled WGS sequence"/>
</dbReference>
<dbReference type="EMBL" id="FQVE01000006">
    <property type="protein sequence ID" value="SHG50697.1"/>
    <property type="molecule type" value="Genomic_DNA"/>
</dbReference>
<name>A0A1M5KD72_9FLAO</name>
<dbReference type="RefSeq" id="WP_073175282.1">
    <property type="nucleotide sequence ID" value="NZ_FQVE01000006.1"/>
</dbReference>
<accession>A0A1M5KD72</accession>